<dbReference type="PROSITE" id="PS00455">
    <property type="entry name" value="AMP_BINDING"/>
    <property type="match status" value="1"/>
</dbReference>
<dbReference type="Pfam" id="PF00501">
    <property type="entry name" value="AMP-binding"/>
    <property type="match status" value="1"/>
</dbReference>
<keyword evidence="5" id="KW-1185">Reference proteome</keyword>
<keyword evidence="1" id="KW-0472">Membrane</keyword>
<reference evidence="4" key="1">
    <citation type="submission" date="2021-04" db="EMBL/GenBank/DDBJ databases">
        <title>Draft genome assembly of strain Phenylobacterium sp. 20VBR1 using MiniION and Illumina platforms.</title>
        <authorList>
            <person name="Thomas F.A."/>
            <person name="Krishnan K.P."/>
            <person name="Sinha R.K."/>
        </authorList>
    </citation>
    <scope>NUCLEOTIDE SEQUENCE</scope>
    <source>
        <strain evidence="4">20VBR1</strain>
    </source>
</reference>
<name>A0A941D3X8_9CAUL</name>
<dbReference type="Pfam" id="PF13193">
    <property type="entry name" value="AMP-binding_C"/>
    <property type="match status" value="1"/>
</dbReference>
<evidence type="ECO:0000259" key="3">
    <source>
        <dbReference type="Pfam" id="PF13193"/>
    </source>
</evidence>
<sequence>MNRIEALAQLTGEGLPYELTEIEALGRRVRAFKNAPVNLRALFEAGRSELPFIVYEDERLTFEAAWVASQRLAAAMVADYGVEKGDRVAISMRNYPEWILGFMAATSIGAIAVAMNALWQPHEMEYGLKDSGAKLLLADQERLDRLAACEDAPAGLAVIAVRATKALAAGVRSFDEVMAGAGDAPPPERQVGPDDDAIMLYTSGSTGHPKGAVSTHRNILSALLSWELDAQAGMLAGFAPVVGGPQPAALLSIPLFHVSGLHVSLLQSFRAQRRLVCMYKWDPAQAVEIIEREKITGFNGPPAVTGDLVEIARREGRDLSSLIAVGGGGASRAPEQVRAIDKAFPNAAPNTGWGMTETNAIGTSIAGADYLAHPASSGRVSGVLDIRIVDEAGVAQPANTRGELQIRGASIMRGYWNRPDANADTFVDGWMRTGDVAYVDDEGFVYIVDRIKDLVIRGGENIGCGSVEAALLEHPEVIEASVYGVPDERLGEEVGATIYARSAIDEAELRAFLAPRLARFEIPRHFHFASEPLPRIASGKILKRQLRDEAAVRWG</sequence>
<evidence type="ECO:0000313" key="5">
    <source>
        <dbReference type="Proteomes" id="UP000622580"/>
    </source>
</evidence>
<dbReference type="InterPro" id="IPR045851">
    <property type="entry name" value="AMP-bd_C_sf"/>
</dbReference>
<proteinExistence type="predicted"/>
<dbReference type="EMBL" id="JAGSGD010000001">
    <property type="protein sequence ID" value="MBR7620368.1"/>
    <property type="molecule type" value="Genomic_DNA"/>
</dbReference>
<dbReference type="Gene3D" id="3.40.50.12780">
    <property type="entry name" value="N-terminal domain of ligase-like"/>
    <property type="match status" value="1"/>
</dbReference>
<dbReference type="InterPro" id="IPR000873">
    <property type="entry name" value="AMP-dep_synth/lig_dom"/>
</dbReference>
<evidence type="ECO:0000313" key="4">
    <source>
        <dbReference type="EMBL" id="MBR7620368.1"/>
    </source>
</evidence>
<evidence type="ECO:0000256" key="1">
    <source>
        <dbReference type="SAM" id="Phobius"/>
    </source>
</evidence>
<dbReference type="InterPro" id="IPR050237">
    <property type="entry name" value="ATP-dep_AMP-bd_enzyme"/>
</dbReference>
<keyword evidence="1" id="KW-0812">Transmembrane</keyword>
<dbReference type="PANTHER" id="PTHR43767:SF10">
    <property type="entry name" value="SURFACTIN SYNTHASE SUBUNIT 1"/>
    <property type="match status" value="1"/>
</dbReference>
<protein>
    <submittedName>
        <fullName evidence="4">Acyl--CoA ligase</fullName>
    </submittedName>
</protein>
<dbReference type="RefSeq" id="WP_215341107.1">
    <property type="nucleotide sequence ID" value="NZ_JAGSGD010000001.1"/>
</dbReference>
<organism evidence="4 5">
    <name type="scientific">Phenylobacterium glaciei</name>
    <dbReference type="NCBI Taxonomy" id="2803784"/>
    <lineage>
        <taxon>Bacteria</taxon>
        <taxon>Pseudomonadati</taxon>
        <taxon>Pseudomonadota</taxon>
        <taxon>Alphaproteobacteria</taxon>
        <taxon>Caulobacterales</taxon>
        <taxon>Caulobacteraceae</taxon>
        <taxon>Phenylobacterium</taxon>
    </lineage>
</organism>
<evidence type="ECO:0000259" key="2">
    <source>
        <dbReference type="Pfam" id="PF00501"/>
    </source>
</evidence>
<feature type="transmembrane region" description="Helical" evidence="1">
    <location>
        <begin position="98"/>
        <end position="119"/>
    </location>
</feature>
<gene>
    <name evidence="4" type="ORF">JKL49_13315</name>
</gene>
<dbReference type="InterPro" id="IPR020845">
    <property type="entry name" value="AMP-binding_CS"/>
</dbReference>
<feature type="domain" description="AMP-dependent synthetase/ligase" evidence="2">
    <location>
        <begin position="48"/>
        <end position="416"/>
    </location>
</feature>
<dbReference type="SUPFAM" id="SSF56801">
    <property type="entry name" value="Acetyl-CoA synthetase-like"/>
    <property type="match status" value="1"/>
</dbReference>
<accession>A0A941D3X8</accession>
<comment type="caution">
    <text evidence="4">The sequence shown here is derived from an EMBL/GenBank/DDBJ whole genome shotgun (WGS) entry which is preliminary data.</text>
</comment>
<dbReference type="AlphaFoldDB" id="A0A941D3X8"/>
<feature type="domain" description="AMP-binding enzyme C-terminal" evidence="3">
    <location>
        <begin position="467"/>
        <end position="540"/>
    </location>
</feature>
<dbReference type="Gene3D" id="3.30.300.30">
    <property type="match status" value="1"/>
</dbReference>
<keyword evidence="1" id="KW-1133">Transmembrane helix</keyword>
<dbReference type="InterPro" id="IPR042099">
    <property type="entry name" value="ANL_N_sf"/>
</dbReference>
<dbReference type="PANTHER" id="PTHR43767">
    <property type="entry name" value="LONG-CHAIN-FATTY-ACID--COA LIGASE"/>
    <property type="match status" value="1"/>
</dbReference>
<dbReference type="GO" id="GO:0016877">
    <property type="term" value="F:ligase activity, forming carbon-sulfur bonds"/>
    <property type="evidence" value="ECO:0007669"/>
    <property type="project" value="UniProtKB-ARBA"/>
</dbReference>
<keyword evidence="4" id="KW-0436">Ligase</keyword>
<dbReference type="Proteomes" id="UP000622580">
    <property type="component" value="Unassembled WGS sequence"/>
</dbReference>
<dbReference type="InterPro" id="IPR025110">
    <property type="entry name" value="AMP-bd_C"/>
</dbReference>